<reference evidence="2" key="3">
    <citation type="submission" date="2015-04" db="UniProtKB">
        <authorList>
            <consortium name="EnsemblPlants"/>
        </authorList>
    </citation>
    <scope>IDENTIFICATION</scope>
    <source>
        <strain evidence="2">cv. Jemalong A17</strain>
    </source>
</reference>
<dbReference type="EnsemblPlants" id="AES78891">
    <property type="protein sequence ID" value="AES78891"/>
    <property type="gene ID" value="MTR_7g050690"/>
</dbReference>
<evidence type="ECO:0000313" key="1">
    <source>
        <dbReference type="EMBL" id="AES78891.1"/>
    </source>
</evidence>
<organism evidence="1 3">
    <name type="scientific">Medicago truncatula</name>
    <name type="common">Barrel medic</name>
    <name type="synonym">Medicago tribuloides</name>
    <dbReference type="NCBI Taxonomy" id="3880"/>
    <lineage>
        <taxon>Eukaryota</taxon>
        <taxon>Viridiplantae</taxon>
        <taxon>Streptophyta</taxon>
        <taxon>Embryophyta</taxon>
        <taxon>Tracheophyta</taxon>
        <taxon>Spermatophyta</taxon>
        <taxon>Magnoliopsida</taxon>
        <taxon>eudicotyledons</taxon>
        <taxon>Gunneridae</taxon>
        <taxon>Pentapetalae</taxon>
        <taxon>rosids</taxon>
        <taxon>fabids</taxon>
        <taxon>Fabales</taxon>
        <taxon>Fabaceae</taxon>
        <taxon>Papilionoideae</taxon>
        <taxon>50 kb inversion clade</taxon>
        <taxon>NPAAA clade</taxon>
        <taxon>Hologalegina</taxon>
        <taxon>IRL clade</taxon>
        <taxon>Trifolieae</taxon>
        <taxon>Medicago</taxon>
    </lineage>
</organism>
<name>G7KVW4_MEDTR</name>
<reference evidence="1 3" key="2">
    <citation type="journal article" date="2014" name="BMC Genomics">
        <title>An improved genome release (version Mt4.0) for the model legume Medicago truncatula.</title>
        <authorList>
            <person name="Tang H."/>
            <person name="Krishnakumar V."/>
            <person name="Bidwell S."/>
            <person name="Rosen B."/>
            <person name="Chan A."/>
            <person name="Zhou S."/>
            <person name="Gentzbittel L."/>
            <person name="Childs K.L."/>
            <person name="Yandell M."/>
            <person name="Gundlach H."/>
            <person name="Mayer K.F."/>
            <person name="Schwartz D.C."/>
            <person name="Town C.D."/>
        </authorList>
    </citation>
    <scope>GENOME REANNOTATION</scope>
    <source>
        <strain evidence="2 3">cv. Jemalong A17</strain>
    </source>
</reference>
<evidence type="ECO:0000313" key="3">
    <source>
        <dbReference type="Proteomes" id="UP000002051"/>
    </source>
</evidence>
<keyword evidence="3" id="KW-1185">Reference proteome</keyword>
<accession>G7KVW4</accession>
<protein>
    <submittedName>
        <fullName evidence="1 2">Uncharacterized protein</fullName>
    </submittedName>
</protein>
<dbReference type="EMBL" id="CM001223">
    <property type="protein sequence ID" value="AES78891.1"/>
    <property type="molecule type" value="Genomic_DNA"/>
</dbReference>
<dbReference type="Proteomes" id="UP000002051">
    <property type="component" value="Unassembled WGS sequence"/>
</dbReference>
<proteinExistence type="predicted"/>
<evidence type="ECO:0000313" key="2">
    <source>
        <dbReference type="EnsemblPlants" id="AES78891"/>
    </source>
</evidence>
<dbReference type="HOGENOM" id="CLU_1858229_0_0_1"/>
<sequence>MLQAQPQVILVDRNHDADDVVRNIQQEKIGAHNNIANLVENIMAQKNLNTGLHRPNFVSPLSEYVLQTELLRGCKIPKFTTFAGDTSESTVEHITCNIPFSQRENFIYLIRVIHLNGMLHSFLKIINCINNYLSFKIQ</sequence>
<dbReference type="PaxDb" id="3880-AES78891"/>
<reference evidence="1 3" key="1">
    <citation type="journal article" date="2011" name="Nature">
        <title>The Medicago genome provides insight into the evolution of rhizobial symbioses.</title>
        <authorList>
            <person name="Young N.D."/>
            <person name="Debelle F."/>
            <person name="Oldroyd G.E."/>
            <person name="Geurts R."/>
            <person name="Cannon S.B."/>
            <person name="Udvardi M.K."/>
            <person name="Benedito V.A."/>
            <person name="Mayer K.F."/>
            <person name="Gouzy J."/>
            <person name="Schoof H."/>
            <person name="Van de Peer Y."/>
            <person name="Proost S."/>
            <person name="Cook D.R."/>
            <person name="Meyers B.C."/>
            <person name="Spannagl M."/>
            <person name="Cheung F."/>
            <person name="De Mita S."/>
            <person name="Krishnakumar V."/>
            <person name="Gundlach H."/>
            <person name="Zhou S."/>
            <person name="Mudge J."/>
            <person name="Bharti A.K."/>
            <person name="Murray J.D."/>
            <person name="Naoumkina M.A."/>
            <person name="Rosen B."/>
            <person name="Silverstein K.A."/>
            <person name="Tang H."/>
            <person name="Rombauts S."/>
            <person name="Zhao P.X."/>
            <person name="Zhou P."/>
            <person name="Barbe V."/>
            <person name="Bardou P."/>
            <person name="Bechner M."/>
            <person name="Bellec A."/>
            <person name="Berger A."/>
            <person name="Berges H."/>
            <person name="Bidwell S."/>
            <person name="Bisseling T."/>
            <person name="Choisne N."/>
            <person name="Couloux A."/>
            <person name="Denny R."/>
            <person name="Deshpande S."/>
            <person name="Dai X."/>
            <person name="Doyle J.J."/>
            <person name="Dudez A.M."/>
            <person name="Farmer A.D."/>
            <person name="Fouteau S."/>
            <person name="Franken C."/>
            <person name="Gibelin C."/>
            <person name="Gish J."/>
            <person name="Goldstein S."/>
            <person name="Gonzalez A.J."/>
            <person name="Green P.J."/>
            <person name="Hallab A."/>
            <person name="Hartog M."/>
            <person name="Hua A."/>
            <person name="Humphray S.J."/>
            <person name="Jeong D.H."/>
            <person name="Jing Y."/>
            <person name="Jocker A."/>
            <person name="Kenton S.M."/>
            <person name="Kim D.J."/>
            <person name="Klee K."/>
            <person name="Lai H."/>
            <person name="Lang C."/>
            <person name="Lin S."/>
            <person name="Macmil S.L."/>
            <person name="Magdelenat G."/>
            <person name="Matthews L."/>
            <person name="McCorrison J."/>
            <person name="Monaghan E.L."/>
            <person name="Mun J.H."/>
            <person name="Najar F.Z."/>
            <person name="Nicholson C."/>
            <person name="Noirot C."/>
            <person name="O'Bleness M."/>
            <person name="Paule C.R."/>
            <person name="Poulain J."/>
            <person name="Prion F."/>
            <person name="Qin B."/>
            <person name="Qu C."/>
            <person name="Retzel E.F."/>
            <person name="Riddle C."/>
            <person name="Sallet E."/>
            <person name="Samain S."/>
            <person name="Samson N."/>
            <person name="Sanders I."/>
            <person name="Saurat O."/>
            <person name="Scarpelli C."/>
            <person name="Schiex T."/>
            <person name="Segurens B."/>
            <person name="Severin A.J."/>
            <person name="Sherrier D.J."/>
            <person name="Shi R."/>
            <person name="Sims S."/>
            <person name="Singer S.R."/>
            <person name="Sinharoy S."/>
            <person name="Sterck L."/>
            <person name="Viollet A."/>
            <person name="Wang B.B."/>
            <person name="Wang K."/>
            <person name="Wang M."/>
            <person name="Wang X."/>
            <person name="Warfsmann J."/>
            <person name="Weissenbach J."/>
            <person name="White D.D."/>
            <person name="White J.D."/>
            <person name="Wiley G.B."/>
            <person name="Wincker P."/>
            <person name="Xing Y."/>
            <person name="Yang L."/>
            <person name="Yao Z."/>
            <person name="Ying F."/>
            <person name="Zhai J."/>
            <person name="Zhou L."/>
            <person name="Zuber A."/>
            <person name="Denarie J."/>
            <person name="Dixon R.A."/>
            <person name="May G.D."/>
            <person name="Schwartz D.C."/>
            <person name="Rogers J."/>
            <person name="Quetier F."/>
            <person name="Town C.D."/>
            <person name="Roe B.A."/>
        </authorList>
    </citation>
    <scope>NUCLEOTIDE SEQUENCE [LARGE SCALE GENOMIC DNA]</scope>
    <source>
        <strain evidence="1">A17</strain>
        <strain evidence="2 3">cv. Jemalong A17</strain>
    </source>
</reference>
<gene>
    <name evidence="1" type="ordered locus">MTR_7g050690</name>
</gene>
<dbReference type="AlphaFoldDB" id="G7KVW4"/>